<reference evidence="8 9" key="1">
    <citation type="journal article" date="2021" name="Hortic Res">
        <title>Chromosome-scale assembly of the Dendrobium chrysotoxum genome enhances the understanding of orchid evolution.</title>
        <authorList>
            <person name="Zhang Y."/>
            <person name="Zhang G.Q."/>
            <person name="Zhang D."/>
            <person name="Liu X.D."/>
            <person name="Xu X.Y."/>
            <person name="Sun W.H."/>
            <person name="Yu X."/>
            <person name="Zhu X."/>
            <person name="Wang Z.W."/>
            <person name="Zhao X."/>
            <person name="Zhong W.Y."/>
            <person name="Chen H."/>
            <person name="Yin W.L."/>
            <person name="Huang T."/>
            <person name="Niu S.C."/>
            <person name="Liu Z.J."/>
        </authorList>
    </citation>
    <scope>NUCLEOTIDE SEQUENCE [LARGE SCALE GENOMIC DNA]</scope>
    <source>
        <strain evidence="8">Lindl</strain>
    </source>
</reference>
<dbReference type="Gene3D" id="3.90.230.10">
    <property type="entry name" value="Creatinase/methionine aminopeptidase superfamily"/>
    <property type="match status" value="1"/>
</dbReference>
<dbReference type="Pfam" id="PF16188">
    <property type="entry name" value="Peptidase_M24_C"/>
    <property type="match status" value="1"/>
</dbReference>
<evidence type="ECO:0000259" key="6">
    <source>
        <dbReference type="Pfam" id="PF00557"/>
    </source>
</evidence>
<dbReference type="PANTHER" id="PTHR43763:SF6">
    <property type="entry name" value="XAA-PRO AMINOPEPTIDASE 1"/>
    <property type="match status" value="1"/>
</dbReference>
<sequence>MKQGEPNVPTWQEFLVKDLPSGSRIGIDPSLISVDDAKTISIELQKVHSTLVPIESGNLVDQVWGNERPQRPQKPVFVLDEKYSGRSAIDKIKELRAELKKKGDHVKGVVANMLDEVAWLLNLRGSDVPYNPVFFAFALVLMDKTILYVNESQLEENAKKYIGKDVELRPYESFYDDLRQLGSGLKEGDKIFLSRRASLAVQEALGGSSKVFVDRSIIIDQRVSRMRQRFRDSVIVTFVMELPWLAISLGSRTIAKGRKRSEELDKFRARDKEFRGPSFTTISSTGANGAIIHYSPNPDGCPNIDPSLMYLCDSGAQFTDGTTDVTRTWHFQKPDEEQIRAFTRVLQGHIAIDRAVFAAGTTGYQLDALARRPLWGEGWDFRHGVGHGVGHFLNVHEPPQGISTRVVHNETSLKDGMVISNEPGYYKDGSWGIRIENLVVVRKAKTPNSFGSKGYLCFERLTFCPFREEWINDYHDETLAKVGPILKNLGDERGYAWLKKECEARV</sequence>
<evidence type="ECO:0000256" key="5">
    <source>
        <dbReference type="ARBA" id="ARBA00023211"/>
    </source>
</evidence>
<evidence type="ECO:0000256" key="4">
    <source>
        <dbReference type="ARBA" id="ARBA00022801"/>
    </source>
</evidence>
<dbReference type="InterPro" id="IPR029149">
    <property type="entry name" value="Creatin/AminoP/Spt16_N"/>
</dbReference>
<dbReference type="InterPro" id="IPR033740">
    <property type="entry name" value="Pept_M24B"/>
</dbReference>
<dbReference type="Pfam" id="PF16189">
    <property type="entry name" value="Creatinase_N_2"/>
    <property type="match status" value="1"/>
</dbReference>
<accession>A0AAV7FNC5</accession>
<dbReference type="GO" id="GO:0005737">
    <property type="term" value="C:cytoplasm"/>
    <property type="evidence" value="ECO:0007669"/>
    <property type="project" value="UniProtKB-ARBA"/>
</dbReference>
<dbReference type="GO" id="GO:0070006">
    <property type="term" value="F:metalloaminopeptidase activity"/>
    <property type="evidence" value="ECO:0007669"/>
    <property type="project" value="InterPro"/>
</dbReference>
<evidence type="ECO:0000256" key="2">
    <source>
        <dbReference type="ARBA" id="ARBA00008766"/>
    </source>
</evidence>
<dbReference type="Proteomes" id="UP000775213">
    <property type="component" value="Unassembled WGS sequence"/>
</dbReference>
<feature type="domain" description="Peptidase M24" evidence="6">
    <location>
        <begin position="261"/>
        <end position="442"/>
    </location>
</feature>
<evidence type="ECO:0000259" key="7">
    <source>
        <dbReference type="Pfam" id="PF16188"/>
    </source>
</evidence>
<evidence type="ECO:0000313" key="8">
    <source>
        <dbReference type="EMBL" id="KAH0438240.1"/>
    </source>
</evidence>
<dbReference type="InterPro" id="IPR032416">
    <property type="entry name" value="Peptidase_M24_C"/>
</dbReference>
<comment type="cofactor">
    <cofactor evidence="1">
        <name>Mn(2+)</name>
        <dbReference type="ChEBI" id="CHEBI:29035"/>
    </cofactor>
</comment>
<comment type="caution">
    <text evidence="8">The sequence shown here is derived from an EMBL/GenBank/DDBJ whole genome shotgun (WGS) entry which is preliminary data.</text>
</comment>
<evidence type="ECO:0000256" key="3">
    <source>
        <dbReference type="ARBA" id="ARBA00022723"/>
    </source>
</evidence>
<organism evidence="8 9">
    <name type="scientific">Dendrobium chrysotoxum</name>
    <name type="common">Orchid</name>
    <dbReference type="NCBI Taxonomy" id="161865"/>
    <lineage>
        <taxon>Eukaryota</taxon>
        <taxon>Viridiplantae</taxon>
        <taxon>Streptophyta</taxon>
        <taxon>Embryophyta</taxon>
        <taxon>Tracheophyta</taxon>
        <taxon>Spermatophyta</taxon>
        <taxon>Magnoliopsida</taxon>
        <taxon>Liliopsida</taxon>
        <taxon>Asparagales</taxon>
        <taxon>Orchidaceae</taxon>
        <taxon>Epidendroideae</taxon>
        <taxon>Malaxideae</taxon>
        <taxon>Dendrobiinae</taxon>
        <taxon>Dendrobium</taxon>
    </lineage>
</organism>
<name>A0AAV7FNC5_DENCH</name>
<dbReference type="Gene3D" id="3.40.350.10">
    <property type="entry name" value="Creatinase/prolidase N-terminal domain"/>
    <property type="match status" value="2"/>
</dbReference>
<evidence type="ECO:0000256" key="1">
    <source>
        <dbReference type="ARBA" id="ARBA00001936"/>
    </source>
</evidence>
<keyword evidence="4" id="KW-0378">Hydrolase</keyword>
<dbReference type="SUPFAM" id="SSF55920">
    <property type="entry name" value="Creatinase/aminopeptidase"/>
    <property type="match status" value="1"/>
</dbReference>
<protein>
    <submittedName>
        <fullName evidence="8">Uncharacterized protein</fullName>
    </submittedName>
</protein>
<gene>
    <name evidence="8" type="ORF">IEQ34_026137</name>
</gene>
<proteinExistence type="inferred from homology"/>
<dbReference type="GO" id="GO:0046872">
    <property type="term" value="F:metal ion binding"/>
    <property type="evidence" value="ECO:0007669"/>
    <property type="project" value="UniProtKB-KW"/>
</dbReference>
<dbReference type="InterPro" id="IPR050422">
    <property type="entry name" value="X-Pro_aminopeptidase_P"/>
</dbReference>
<dbReference type="PANTHER" id="PTHR43763">
    <property type="entry name" value="XAA-PRO AMINOPEPTIDASE 1"/>
    <property type="match status" value="1"/>
</dbReference>
<feature type="domain" description="Peptidase M24 C-terminal" evidence="7">
    <location>
        <begin position="455"/>
        <end position="503"/>
    </location>
</feature>
<keyword evidence="9" id="KW-1185">Reference proteome</keyword>
<dbReference type="EMBL" id="JAGFBR010000695">
    <property type="protein sequence ID" value="KAH0438240.1"/>
    <property type="molecule type" value="Genomic_DNA"/>
</dbReference>
<keyword evidence="5" id="KW-0464">Manganese</keyword>
<dbReference type="FunFam" id="3.90.230.10:FF:000007">
    <property type="entry name" value="Xaa-Pro aminopeptidase P"/>
    <property type="match status" value="1"/>
</dbReference>
<keyword evidence="3" id="KW-0479">Metal-binding</keyword>
<evidence type="ECO:0000313" key="9">
    <source>
        <dbReference type="Proteomes" id="UP000775213"/>
    </source>
</evidence>
<dbReference type="InterPro" id="IPR000994">
    <property type="entry name" value="Pept_M24"/>
</dbReference>
<dbReference type="InterPro" id="IPR036005">
    <property type="entry name" value="Creatinase/aminopeptidase-like"/>
</dbReference>
<comment type="similarity">
    <text evidence="2">Belongs to the peptidase M24B family.</text>
</comment>
<dbReference type="Pfam" id="PF00557">
    <property type="entry name" value="Peptidase_M24"/>
    <property type="match status" value="1"/>
</dbReference>
<dbReference type="CDD" id="cd01085">
    <property type="entry name" value="APP"/>
    <property type="match status" value="1"/>
</dbReference>
<dbReference type="AlphaFoldDB" id="A0AAV7FNC5"/>